<dbReference type="PANTHER" id="PTHR45988">
    <property type="entry name" value="C2H2 TYPE ZINC FINGER TRANSCRIPTION FACTOR FAMILY-RELATED"/>
    <property type="match status" value="1"/>
</dbReference>
<dbReference type="SUPFAM" id="SSF57667">
    <property type="entry name" value="beta-beta-alpha zinc fingers"/>
    <property type="match status" value="1"/>
</dbReference>
<evidence type="ECO:0000256" key="3">
    <source>
        <dbReference type="ARBA" id="ARBA00022771"/>
    </source>
</evidence>
<keyword evidence="3 7" id="KW-0863">Zinc-finger</keyword>
<feature type="domain" description="C2H2-type" evidence="8">
    <location>
        <begin position="105"/>
        <end position="132"/>
    </location>
</feature>
<keyword evidence="2" id="KW-0677">Repeat</keyword>
<dbReference type="AlphaFoldDB" id="A0ABD1PSC9"/>
<evidence type="ECO:0000256" key="5">
    <source>
        <dbReference type="ARBA" id="ARBA00023015"/>
    </source>
</evidence>
<evidence type="ECO:0000256" key="2">
    <source>
        <dbReference type="ARBA" id="ARBA00022737"/>
    </source>
</evidence>
<evidence type="ECO:0000256" key="4">
    <source>
        <dbReference type="ARBA" id="ARBA00022833"/>
    </source>
</evidence>
<keyword evidence="10" id="KW-1185">Reference proteome</keyword>
<keyword evidence="1" id="KW-0479">Metal-binding</keyword>
<evidence type="ECO:0000313" key="10">
    <source>
        <dbReference type="Proteomes" id="UP001604336"/>
    </source>
</evidence>
<gene>
    <name evidence="9" type="ORF">Adt_41715</name>
</gene>
<dbReference type="InterPro" id="IPR013087">
    <property type="entry name" value="Znf_C2H2_type"/>
</dbReference>
<evidence type="ECO:0000313" key="9">
    <source>
        <dbReference type="EMBL" id="KAL2465864.1"/>
    </source>
</evidence>
<dbReference type="PROSITE" id="PS50157">
    <property type="entry name" value="ZINC_FINGER_C2H2_2"/>
    <property type="match status" value="1"/>
</dbReference>
<evidence type="ECO:0000259" key="8">
    <source>
        <dbReference type="PROSITE" id="PS50157"/>
    </source>
</evidence>
<dbReference type="PROSITE" id="PS00028">
    <property type="entry name" value="ZINC_FINGER_C2H2_1"/>
    <property type="match status" value="1"/>
</dbReference>
<evidence type="ECO:0000256" key="7">
    <source>
        <dbReference type="PROSITE-ProRule" id="PRU00042"/>
    </source>
</evidence>
<keyword evidence="6" id="KW-0804">Transcription</keyword>
<accession>A0ABD1PSC9</accession>
<dbReference type="EMBL" id="JBFOLK010000013">
    <property type="protein sequence ID" value="KAL2465864.1"/>
    <property type="molecule type" value="Genomic_DNA"/>
</dbReference>
<evidence type="ECO:0000256" key="1">
    <source>
        <dbReference type="ARBA" id="ARBA00022723"/>
    </source>
</evidence>
<keyword evidence="4" id="KW-0862">Zinc</keyword>
<dbReference type="Proteomes" id="UP001604336">
    <property type="component" value="Unassembled WGS sequence"/>
</dbReference>
<comment type="caution">
    <text evidence="9">The sequence shown here is derived from an EMBL/GenBank/DDBJ whole genome shotgun (WGS) entry which is preliminary data.</text>
</comment>
<dbReference type="InterPro" id="IPR044653">
    <property type="entry name" value="AZF1/2/3-like"/>
</dbReference>
<dbReference type="InterPro" id="IPR036236">
    <property type="entry name" value="Znf_C2H2_sf"/>
</dbReference>
<dbReference type="Pfam" id="PF13912">
    <property type="entry name" value="zf-C2H2_6"/>
    <property type="match status" value="1"/>
</dbReference>
<dbReference type="GO" id="GO:0043565">
    <property type="term" value="F:sequence-specific DNA binding"/>
    <property type="evidence" value="ECO:0007669"/>
    <property type="project" value="UniProtKB-ARBA"/>
</dbReference>
<protein>
    <submittedName>
        <fullName evidence="9">Zinc finger protein ZAT10</fullName>
    </submittedName>
</protein>
<name>A0ABD1PSC9_9LAMI</name>
<dbReference type="GO" id="GO:0008270">
    <property type="term" value="F:zinc ion binding"/>
    <property type="evidence" value="ECO:0007669"/>
    <property type="project" value="UniProtKB-KW"/>
</dbReference>
<proteinExistence type="predicted"/>
<reference evidence="10" key="1">
    <citation type="submission" date="2024-07" db="EMBL/GenBank/DDBJ databases">
        <title>Two chromosome-level genome assemblies of Korean endemic species Abeliophyllum distichum and Forsythia ovata (Oleaceae).</title>
        <authorList>
            <person name="Jang H."/>
        </authorList>
    </citation>
    <scope>NUCLEOTIDE SEQUENCE [LARGE SCALE GENOMIC DNA]</scope>
</reference>
<organism evidence="9 10">
    <name type="scientific">Abeliophyllum distichum</name>
    <dbReference type="NCBI Taxonomy" id="126358"/>
    <lineage>
        <taxon>Eukaryota</taxon>
        <taxon>Viridiplantae</taxon>
        <taxon>Streptophyta</taxon>
        <taxon>Embryophyta</taxon>
        <taxon>Tracheophyta</taxon>
        <taxon>Spermatophyta</taxon>
        <taxon>Magnoliopsida</taxon>
        <taxon>eudicotyledons</taxon>
        <taxon>Gunneridae</taxon>
        <taxon>Pentapetalae</taxon>
        <taxon>asterids</taxon>
        <taxon>lamiids</taxon>
        <taxon>Lamiales</taxon>
        <taxon>Oleaceae</taxon>
        <taxon>Forsythieae</taxon>
        <taxon>Abeliophyllum</taxon>
    </lineage>
</organism>
<evidence type="ECO:0000256" key="6">
    <source>
        <dbReference type="ARBA" id="ARBA00023163"/>
    </source>
</evidence>
<sequence length="197" mass="21465">MSGIRNFDFETHCSELSAKRKRKLTDDEYAALTLMMLSCHRRNSNTNPTINPPSAENIEDKINPATAVTNISERTAPLASSDDKKPVKHFSPAITASPLAKSLSHTCNVCGRSFSTGQALGGHKSSHRDRPPILAKKSIANTSKSGASAHALEGHMHMPCPYDFDLNLPAAPEIDVQVLGEQIAENHIPCKKQRLDE</sequence>
<dbReference type="PANTHER" id="PTHR45988:SF18">
    <property type="entry name" value="C2H2-TYPE ZINC FINGER FAMILY PROTEIN"/>
    <property type="match status" value="1"/>
</dbReference>
<keyword evidence="5" id="KW-0805">Transcription regulation</keyword>